<accession>A0AA35KKX0</accession>
<keyword evidence="4" id="KW-1185">Reference proteome</keyword>
<feature type="compositionally biased region" description="Basic and acidic residues" evidence="1">
    <location>
        <begin position="322"/>
        <end position="331"/>
    </location>
</feature>
<evidence type="ECO:0000256" key="1">
    <source>
        <dbReference type="SAM" id="MobiDB-lite"/>
    </source>
</evidence>
<protein>
    <submittedName>
        <fullName evidence="3">Nuclear GTPase SLIP-GC</fullName>
    </submittedName>
</protein>
<organism evidence="3 4">
    <name type="scientific">Podarcis lilfordi</name>
    <name type="common">Lilford's wall lizard</name>
    <dbReference type="NCBI Taxonomy" id="74358"/>
    <lineage>
        <taxon>Eukaryota</taxon>
        <taxon>Metazoa</taxon>
        <taxon>Chordata</taxon>
        <taxon>Craniata</taxon>
        <taxon>Vertebrata</taxon>
        <taxon>Euteleostomi</taxon>
        <taxon>Lepidosauria</taxon>
        <taxon>Squamata</taxon>
        <taxon>Bifurcata</taxon>
        <taxon>Unidentata</taxon>
        <taxon>Episquamata</taxon>
        <taxon>Laterata</taxon>
        <taxon>Lacertibaenia</taxon>
        <taxon>Lacertidae</taxon>
        <taxon>Podarcis</taxon>
    </lineage>
</organism>
<feature type="domain" description="FHA" evidence="2">
    <location>
        <begin position="36"/>
        <end position="67"/>
    </location>
</feature>
<feature type="compositionally biased region" description="Polar residues" evidence="1">
    <location>
        <begin position="253"/>
        <end position="271"/>
    </location>
</feature>
<feature type="region of interest" description="Disordered" evidence="1">
    <location>
        <begin position="157"/>
        <end position="182"/>
    </location>
</feature>
<evidence type="ECO:0000259" key="2">
    <source>
        <dbReference type="PROSITE" id="PS50006"/>
    </source>
</evidence>
<dbReference type="Proteomes" id="UP001178461">
    <property type="component" value="Chromosome 7"/>
</dbReference>
<dbReference type="AlphaFoldDB" id="A0AA35KKX0"/>
<feature type="compositionally biased region" description="Polar residues" evidence="1">
    <location>
        <begin position="235"/>
        <end position="244"/>
    </location>
</feature>
<feature type="compositionally biased region" description="Low complexity" evidence="1">
    <location>
        <begin position="295"/>
        <end position="312"/>
    </location>
</feature>
<name>A0AA35KKX0_9SAUR</name>
<dbReference type="InterPro" id="IPR008984">
    <property type="entry name" value="SMAD_FHA_dom_sf"/>
</dbReference>
<sequence length="484" mass="50914">MLTSSISLTLSRWLAEAWPPWTAFLSSAAQRSREYISRIHARVIRTAGAYKLVDSSLTGVYINDVRISEKVLLQEGDTVTFGHPCGRSVNPGSRVRQPNSPFYYLFEPCSCSVEQRQGLRGERRPFPQRLPALASAGASVPVSSGMGFAPTLAGDPTGVLPGSAHQRPAISNPSSAASFLPPAASSASINSLSLTSSLPEAPGQPTLGALPPSAPGDAPRPAPLLLRSASPGEGSRTTAESSPWRSLEATHFPFSQGSPESKNPSTPSGSEETVADDPQSGVSVSAAAGLPEDLVQVPGVSPVGGSEISVSSTEELLPGDSGHAEEMREVDVDQGPEDTAGPGAQAQVRGAASRIQSPREEHQESCGEKALPEASGWAENRASNLTVQNLAQLPAESGEAELDAASRASDDFSSAEETDGDLLDSDSSAKWTQEEFDSERESPALLPKNLSCETRRSDDEISLQSGLLRVVTTWTWSPMQMQAC</sequence>
<feature type="compositionally biased region" description="Basic and acidic residues" evidence="1">
    <location>
        <begin position="357"/>
        <end position="371"/>
    </location>
</feature>
<reference evidence="3" key="1">
    <citation type="submission" date="2022-12" db="EMBL/GenBank/DDBJ databases">
        <authorList>
            <person name="Alioto T."/>
            <person name="Alioto T."/>
            <person name="Gomez Garrido J."/>
        </authorList>
    </citation>
    <scope>NUCLEOTIDE SEQUENCE</scope>
</reference>
<feature type="compositionally biased region" description="Acidic residues" evidence="1">
    <location>
        <begin position="413"/>
        <end position="424"/>
    </location>
</feature>
<gene>
    <name evidence="3" type="ORF">PODLI_1B000090</name>
</gene>
<feature type="region of interest" description="Disordered" evidence="1">
    <location>
        <begin position="388"/>
        <end position="457"/>
    </location>
</feature>
<dbReference type="Pfam" id="PF00498">
    <property type="entry name" value="FHA"/>
    <property type="match status" value="1"/>
</dbReference>
<dbReference type="SUPFAM" id="SSF49879">
    <property type="entry name" value="SMAD/FHA domain"/>
    <property type="match status" value="1"/>
</dbReference>
<dbReference type="PROSITE" id="PS50006">
    <property type="entry name" value="FHA_DOMAIN"/>
    <property type="match status" value="1"/>
</dbReference>
<evidence type="ECO:0000313" key="3">
    <source>
        <dbReference type="EMBL" id="CAI5778773.1"/>
    </source>
</evidence>
<dbReference type="InterPro" id="IPR000253">
    <property type="entry name" value="FHA_dom"/>
</dbReference>
<feature type="compositionally biased region" description="Low complexity" evidence="1">
    <location>
        <begin position="171"/>
        <end position="182"/>
    </location>
</feature>
<dbReference type="EMBL" id="OX395132">
    <property type="protein sequence ID" value="CAI5778773.1"/>
    <property type="molecule type" value="Genomic_DNA"/>
</dbReference>
<feature type="region of interest" description="Disordered" evidence="1">
    <location>
        <begin position="194"/>
        <end position="376"/>
    </location>
</feature>
<proteinExistence type="predicted"/>
<evidence type="ECO:0000313" key="4">
    <source>
        <dbReference type="Proteomes" id="UP001178461"/>
    </source>
</evidence>
<dbReference type="Gene3D" id="2.60.200.20">
    <property type="match status" value="1"/>
</dbReference>
<feature type="compositionally biased region" description="Pro residues" evidence="1">
    <location>
        <begin position="212"/>
        <end position="222"/>
    </location>
</feature>